<dbReference type="Proteomes" id="UP000252415">
    <property type="component" value="Unassembled WGS sequence"/>
</dbReference>
<protein>
    <recommendedName>
        <fullName evidence="8">CopC domain-containing protein</fullName>
    </recommendedName>
</protein>
<organism evidence="9 10">
    <name type="scientific">Paenibacillus prosopidis</name>
    <dbReference type="NCBI Taxonomy" id="630520"/>
    <lineage>
        <taxon>Bacteria</taxon>
        <taxon>Bacillati</taxon>
        <taxon>Bacillota</taxon>
        <taxon>Bacilli</taxon>
        <taxon>Bacillales</taxon>
        <taxon>Paenibacillaceae</taxon>
        <taxon>Paenibacillus</taxon>
    </lineage>
</organism>
<keyword evidence="3 7" id="KW-0732">Signal</keyword>
<gene>
    <name evidence="9" type="ORF">DFP97_116131</name>
</gene>
<keyword evidence="6" id="KW-0812">Transmembrane</keyword>
<comment type="subcellular location">
    <subcellularLocation>
        <location evidence="1">Cell envelope</location>
    </subcellularLocation>
</comment>
<dbReference type="PANTHER" id="PTHR34820:SF4">
    <property type="entry name" value="INNER MEMBRANE PROTEIN YEBZ"/>
    <property type="match status" value="1"/>
</dbReference>
<dbReference type="GO" id="GO:0030313">
    <property type="term" value="C:cell envelope"/>
    <property type="evidence" value="ECO:0007669"/>
    <property type="project" value="UniProtKB-SubCell"/>
</dbReference>
<feature type="compositionally biased region" description="Polar residues" evidence="5">
    <location>
        <begin position="140"/>
        <end position="151"/>
    </location>
</feature>
<keyword evidence="10" id="KW-1185">Reference proteome</keyword>
<dbReference type="GO" id="GO:0042597">
    <property type="term" value="C:periplasmic space"/>
    <property type="evidence" value="ECO:0007669"/>
    <property type="project" value="InterPro"/>
</dbReference>
<evidence type="ECO:0000256" key="2">
    <source>
        <dbReference type="ARBA" id="ARBA00022723"/>
    </source>
</evidence>
<proteinExistence type="predicted"/>
<evidence type="ECO:0000256" key="1">
    <source>
        <dbReference type="ARBA" id="ARBA00004196"/>
    </source>
</evidence>
<keyword evidence="6" id="KW-0472">Membrane</keyword>
<feature type="signal peptide" evidence="7">
    <location>
        <begin position="1"/>
        <end position="21"/>
    </location>
</feature>
<evidence type="ECO:0000256" key="4">
    <source>
        <dbReference type="ARBA" id="ARBA00023008"/>
    </source>
</evidence>
<dbReference type="GO" id="GO:0005886">
    <property type="term" value="C:plasma membrane"/>
    <property type="evidence" value="ECO:0007669"/>
    <property type="project" value="TreeGrafter"/>
</dbReference>
<evidence type="ECO:0000259" key="8">
    <source>
        <dbReference type="Pfam" id="PF04234"/>
    </source>
</evidence>
<dbReference type="SUPFAM" id="SSF81296">
    <property type="entry name" value="E set domains"/>
    <property type="match status" value="1"/>
</dbReference>
<dbReference type="OrthoDB" id="2353937at2"/>
<evidence type="ECO:0000256" key="6">
    <source>
        <dbReference type="SAM" id="Phobius"/>
    </source>
</evidence>
<feature type="domain" description="CopC" evidence="8">
    <location>
        <begin position="22"/>
        <end position="114"/>
    </location>
</feature>
<dbReference type="EMBL" id="QPJD01000016">
    <property type="protein sequence ID" value="RCW42569.1"/>
    <property type="molecule type" value="Genomic_DNA"/>
</dbReference>
<keyword evidence="4" id="KW-0186">Copper</keyword>
<dbReference type="GO" id="GO:0046688">
    <property type="term" value="P:response to copper ion"/>
    <property type="evidence" value="ECO:0007669"/>
    <property type="project" value="InterPro"/>
</dbReference>
<reference evidence="9 10" key="1">
    <citation type="submission" date="2018-07" db="EMBL/GenBank/DDBJ databases">
        <title>Genomic Encyclopedia of Type Strains, Phase III (KMG-III): the genomes of soil and plant-associated and newly described type strains.</title>
        <authorList>
            <person name="Whitman W."/>
        </authorList>
    </citation>
    <scope>NUCLEOTIDE SEQUENCE [LARGE SCALE GENOMIC DNA]</scope>
    <source>
        <strain evidence="9 10">CECT 7506</strain>
    </source>
</reference>
<keyword evidence="6" id="KW-1133">Transmembrane helix</keyword>
<dbReference type="Gene3D" id="2.60.40.1220">
    <property type="match status" value="1"/>
</dbReference>
<keyword evidence="2" id="KW-0479">Metal-binding</keyword>
<sequence length="184" mass="19436">MKRILLICLAALWLVPGIAMAHSKLESAVPSQDVSIAASPERIELTFNTKIEKLSNFKVLNAAGEVMDTERAEVNGETMSGAIASVLPNGIYTVKWTIIGADGHSVEGNYTFTVNAPAPTDSPSPSPSHSPEAGADADVNDSTNENGKNTTVAVDKEDANYTPAFIIGAIIAAAALVLFLRRRK</sequence>
<dbReference type="PANTHER" id="PTHR34820">
    <property type="entry name" value="INNER MEMBRANE PROTEIN YEBZ"/>
    <property type="match status" value="1"/>
</dbReference>
<feature type="transmembrane region" description="Helical" evidence="6">
    <location>
        <begin position="161"/>
        <end position="180"/>
    </location>
</feature>
<evidence type="ECO:0000256" key="3">
    <source>
        <dbReference type="ARBA" id="ARBA00022729"/>
    </source>
</evidence>
<evidence type="ECO:0000256" key="5">
    <source>
        <dbReference type="SAM" id="MobiDB-lite"/>
    </source>
</evidence>
<evidence type="ECO:0000256" key="7">
    <source>
        <dbReference type="SAM" id="SignalP"/>
    </source>
</evidence>
<dbReference type="Pfam" id="PF04234">
    <property type="entry name" value="CopC"/>
    <property type="match status" value="1"/>
</dbReference>
<dbReference type="GO" id="GO:0006825">
    <property type="term" value="P:copper ion transport"/>
    <property type="evidence" value="ECO:0007669"/>
    <property type="project" value="InterPro"/>
</dbReference>
<dbReference type="InterPro" id="IPR014755">
    <property type="entry name" value="Cu-Rt/internalin_Ig-like"/>
</dbReference>
<dbReference type="AlphaFoldDB" id="A0A368VLJ0"/>
<accession>A0A368VLJ0</accession>
<feature type="region of interest" description="Disordered" evidence="5">
    <location>
        <begin position="113"/>
        <end position="151"/>
    </location>
</feature>
<name>A0A368VLJ0_9BACL</name>
<dbReference type="GO" id="GO:0005507">
    <property type="term" value="F:copper ion binding"/>
    <property type="evidence" value="ECO:0007669"/>
    <property type="project" value="InterPro"/>
</dbReference>
<dbReference type="InterPro" id="IPR014756">
    <property type="entry name" value="Ig_E-set"/>
</dbReference>
<dbReference type="InterPro" id="IPR007348">
    <property type="entry name" value="CopC_dom"/>
</dbReference>
<evidence type="ECO:0000313" key="9">
    <source>
        <dbReference type="EMBL" id="RCW42569.1"/>
    </source>
</evidence>
<dbReference type="InterPro" id="IPR032694">
    <property type="entry name" value="CopC/D"/>
</dbReference>
<dbReference type="RefSeq" id="WP_114382784.1">
    <property type="nucleotide sequence ID" value="NZ_QPJD01000016.1"/>
</dbReference>
<feature type="chain" id="PRO_5016843422" description="CopC domain-containing protein" evidence="7">
    <location>
        <begin position="22"/>
        <end position="184"/>
    </location>
</feature>
<evidence type="ECO:0000313" key="10">
    <source>
        <dbReference type="Proteomes" id="UP000252415"/>
    </source>
</evidence>
<comment type="caution">
    <text evidence="9">The sequence shown here is derived from an EMBL/GenBank/DDBJ whole genome shotgun (WGS) entry which is preliminary data.</text>
</comment>